<organism evidence="3 4">
    <name type="scientific">Duganella lactea</name>
    <dbReference type="NCBI Taxonomy" id="2692173"/>
    <lineage>
        <taxon>Bacteria</taxon>
        <taxon>Pseudomonadati</taxon>
        <taxon>Pseudomonadota</taxon>
        <taxon>Betaproteobacteria</taxon>
        <taxon>Burkholderiales</taxon>
        <taxon>Oxalobacteraceae</taxon>
        <taxon>Telluria group</taxon>
        <taxon>Duganella</taxon>
    </lineage>
</organism>
<dbReference type="Gene3D" id="2.60.40.420">
    <property type="entry name" value="Cupredoxins - blue copper proteins"/>
    <property type="match status" value="1"/>
</dbReference>
<evidence type="ECO:0000256" key="1">
    <source>
        <dbReference type="ARBA" id="ARBA00004418"/>
    </source>
</evidence>
<sequence length="125" mass="13733">MSNLVPPAVLQNIAVTVRPDEKHPGKFISHTVPADPILTEPNVILNYQIVESFGLDIVFTGAVVKPRYNRQVSKPTISVDGKMLTLSDINTEKMTLNITLEFDGPSGPFAHDPQVQNDPQKPPMC</sequence>
<dbReference type="EMBL" id="WWCO01000005">
    <property type="protein sequence ID" value="MYM34376.1"/>
    <property type="molecule type" value="Genomic_DNA"/>
</dbReference>
<protein>
    <submittedName>
        <fullName evidence="3">Uncharacterized protein</fullName>
    </submittedName>
</protein>
<reference evidence="3 4" key="1">
    <citation type="submission" date="2019-12" db="EMBL/GenBank/DDBJ databases">
        <title>Novel species isolated from a subtropical stream in China.</title>
        <authorList>
            <person name="Lu H."/>
        </authorList>
    </citation>
    <scope>NUCLEOTIDE SEQUENCE [LARGE SCALE GENOMIC DNA]</scope>
    <source>
        <strain evidence="3 4">FT94W</strain>
    </source>
</reference>
<comment type="caution">
    <text evidence="3">The sequence shown here is derived from an EMBL/GenBank/DDBJ whole genome shotgun (WGS) entry which is preliminary data.</text>
</comment>
<keyword evidence="4" id="KW-1185">Reference proteome</keyword>
<accession>A0ABW9V3U9</accession>
<evidence type="ECO:0000313" key="4">
    <source>
        <dbReference type="Proteomes" id="UP000449678"/>
    </source>
</evidence>
<dbReference type="RefSeq" id="WP_160989773.1">
    <property type="nucleotide sequence ID" value="NZ_WWCO01000005.1"/>
</dbReference>
<evidence type="ECO:0000256" key="2">
    <source>
        <dbReference type="SAM" id="MobiDB-lite"/>
    </source>
</evidence>
<dbReference type="InterPro" id="IPR008972">
    <property type="entry name" value="Cupredoxin"/>
</dbReference>
<proteinExistence type="predicted"/>
<dbReference type="Proteomes" id="UP000449678">
    <property type="component" value="Unassembled WGS sequence"/>
</dbReference>
<evidence type="ECO:0000313" key="3">
    <source>
        <dbReference type="EMBL" id="MYM34376.1"/>
    </source>
</evidence>
<feature type="region of interest" description="Disordered" evidence="2">
    <location>
        <begin position="104"/>
        <end position="125"/>
    </location>
</feature>
<comment type="subcellular location">
    <subcellularLocation>
        <location evidence="1">Periplasm</location>
    </subcellularLocation>
</comment>
<name>A0ABW9V3U9_9BURK</name>
<gene>
    <name evidence="3" type="ORF">GTP38_08505</name>
</gene>